<gene>
    <name evidence="4" type="ORF">CRV08_08425</name>
</gene>
<keyword evidence="2" id="KW-0012">Acyltransferase</keyword>
<dbReference type="Pfam" id="PF00583">
    <property type="entry name" value="Acetyltransf_1"/>
    <property type="match status" value="1"/>
</dbReference>
<reference evidence="4 5" key="1">
    <citation type="submission" date="2017-10" db="EMBL/GenBank/DDBJ databases">
        <title>Genomics of the genus Arcobacter.</title>
        <authorList>
            <person name="Perez-Cataluna A."/>
            <person name="Figueras M.J."/>
        </authorList>
    </citation>
    <scope>NUCLEOTIDE SEQUENCE [LARGE SCALE GENOMIC DNA]</scope>
    <source>
        <strain evidence="4 5">CECT 8993</strain>
    </source>
</reference>
<evidence type="ECO:0000256" key="1">
    <source>
        <dbReference type="ARBA" id="ARBA00022679"/>
    </source>
</evidence>
<evidence type="ECO:0000259" key="3">
    <source>
        <dbReference type="PROSITE" id="PS51186"/>
    </source>
</evidence>
<dbReference type="InterPro" id="IPR016181">
    <property type="entry name" value="Acyl_CoA_acyltransferase"/>
</dbReference>
<sequence>MIKIREASIDDAQALIPLLDSLGYENTEKFIKKRISQLLSNSNDALVVACDNEKIVGFISFCFMVQLGLENDFCRITYFCVLEEYRSKKVGAMLESYVETKAIERKCNRIEVHCNERRKDAHRFYYRQNYIESPKYLMKML</sequence>
<dbReference type="InterPro" id="IPR000182">
    <property type="entry name" value="GNAT_dom"/>
</dbReference>
<dbReference type="RefSeq" id="WP_128981048.1">
    <property type="nucleotide sequence ID" value="NZ_PDKJ01000006.1"/>
</dbReference>
<protein>
    <submittedName>
        <fullName evidence="4">GNAT family N-acetyltransferase</fullName>
    </submittedName>
</protein>
<dbReference type="EMBL" id="PDKJ01000006">
    <property type="protein sequence ID" value="RXJ68267.1"/>
    <property type="molecule type" value="Genomic_DNA"/>
</dbReference>
<dbReference type="Proteomes" id="UP000290172">
    <property type="component" value="Unassembled WGS sequence"/>
</dbReference>
<dbReference type="Gene3D" id="3.40.630.30">
    <property type="match status" value="1"/>
</dbReference>
<comment type="caution">
    <text evidence="4">The sequence shown here is derived from an EMBL/GenBank/DDBJ whole genome shotgun (WGS) entry which is preliminary data.</text>
</comment>
<dbReference type="PANTHER" id="PTHR43877">
    <property type="entry name" value="AMINOALKYLPHOSPHONATE N-ACETYLTRANSFERASE-RELATED-RELATED"/>
    <property type="match status" value="1"/>
</dbReference>
<accession>A0A4Q0YCW4</accession>
<dbReference type="PANTHER" id="PTHR43877:SF2">
    <property type="entry name" value="AMINOALKYLPHOSPHONATE N-ACETYLTRANSFERASE-RELATED"/>
    <property type="match status" value="1"/>
</dbReference>
<name>A0A4Q0YCW4_9BACT</name>
<dbReference type="GO" id="GO:0016747">
    <property type="term" value="F:acyltransferase activity, transferring groups other than amino-acyl groups"/>
    <property type="evidence" value="ECO:0007669"/>
    <property type="project" value="InterPro"/>
</dbReference>
<dbReference type="PROSITE" id="PS51186">
    <property type="entry name" value="GNAT"/>
    <property type="match status" value="1"/>
</dbReference>
<evidence type="ECO:0000313" key="5">
    <source>
        <dbReference type="Proteomes" id="UP000290172"/>
    </source>
</evidence>
<dbReference type="AlphaFoldDB" id="A0A4Q0YCW4"/>
<dbReference type="SUPFAM" id="SSF55729">
    <property type="entry name" value="Acyl-CoA N-acyltransferases (Nat)"/>
    <property type="match status" value="1"/>
</dbReference>
<dbReference type="InterPro" id="IPR050832">
    <property type="entry name" value="Bact_Acetyltransf"/>
</dbReference>
<dbReference type="CDD" id="cd04301">
    <property type="entry name" value="NAT_SF"/>
    <property type="match status" value="1"/>
</dbReference>
<evidence type="ECO:0000313" key="4">
    <source>
        <dbReference type="EMBL" id="RXJ68267.1"/>
    </source>
</evidence>
<keyword evidence="1 4" id="KW-0808">Transferase</keyword>
<feature type="domain" description="N-acetyltransferase" evidence="3">
    <location>
        <begin position="2"/>
        <end position="141"/>
    </location>
</feature>
<organism evidence="4 5">
    <name type="scientific">Halarcobacter ebronensis</name>
    <dbReference type="NCBI Taxonomy" id="1462615"/>
    <lineage>
        <taxon>Bacteria</taxon>
        <taxon>Pseudomonadati</taxon>
        <taxon>Campylobacterota</taxon>
        <taxon>Epsilonproteobacteria</taxon>
        <taxon>Campylobacterales</taxon>
        <taxon>Arcobacteraceae</taxon>
        <taxon>Halarcobacter</taxon>
    </lineage>
</organism>
<proteinExistence type="predicted"/>
<evidence type="ECO:0000256" key="2">
    <source>
        <dbReference type="ARBA" id="ARBA00023315"/>
    </source>
</evidence>